<reference evidence="1 4" key="2">
    <citation type="journal article" date="2019" name="Emerg. Microbes Infect.">
        <title>Comprehensive subspecies identification of 175 nontuberculous mycobacteria species based on 7547 genomic profiles.</title>
        <authorList>
            <person name="Matsumoto Y."/>
            <person name="Kinjo T."/>
            <person name="Motooka D."/>
            <person name="Nabeya D."/>
            <person name="Jung N."/>
            <person name="Uechi K."/>
            <person name="Horii T."/>
            <person name="Iida T."/>
            <person name="Fujita J."/>
            <person name="Nakamura S."/>
        </authorList>
    </citation>
    <scope>NUCLEOTIDE SEQUENCE [LARGE SCALE GENOMIC DNA]</scope>
    <source>
        <strain evidence="1 4">JCM 18113</strain>
    </source>
</reference>
<reference evidence="1" key="3">
    <citation type="submission" date="2020-02" db="EMBL/GenBank/DDBJ databases">
        <authorList>
            <person name="Matsumoto Y."/>
            <person name="Motooka D."/>
            <person name="Nakamura S."/>
        </authorList>
    </citation>
    <scope>NUCLEOTIDE SEQUENCE</scope>
    <source>
        <strain evidence="1">JCM 18113</strain>
    </source>
</reference>
<evidence type="ECO:0000313" key="3">
    <source>
        <dbReference type="Proteomes" id="UP000192760"/>
    </source>
</evidence>
<keyword evidence="4" id="KW-1185">Reference proteome</keyword>
<name>A0A1X0G0G0_MYCNT</name>
<dbReference type="EMBL" id="AP022590">
    <property type="protein sequence ID" value="BBY36838.1"/>
    <property type="molecule type" value="Genomic_DNA"/>
</dbReference>
<dbReference type="AlphaFoldDB" id="A0A1X0G0G0"/>
<dbReference type="EMBL" id="MVHW01000005">
    <property type="protein sequence ID" value="ORB07507.1"/>
    <property type="molecule type" value="Genomic_DNA"/>
</dbReference>
<accession>A0A1X0G0G0</accession>
<evidence type="ECO:0000313" key="1">
    <source>
        <dbReference type="EMBL" id="BBY36838.1"/>
    </source>
</evidence>
<evidence type="ECO:0000313" key="4">
    <source>
        <dbReference type="Proteomes" id="UP000465812"/>
    </source>
</evidence>
<evidence type="ECO:0000313" key="2">
    <source>
        <dbReference type="EMBL" id="ORB07507.1"/>
    </source>
</evidence>
<protein>
    <submittedName>
        <fullName evidence="2">Uncharacterized protein</fullName>
    </submittedName>
</protein>
<gene>
    <name evidence="2" type="ORF">BST30_06030</name>
    <name evidence="1" type="ORF">MMAN_09720</name>
</gene>
<reference evidence="2 3" key="1">
    <citation type="submission" date="2017-02" db="EMBL/GenBank/DDBJ databases">
        <title>The new phylogeny of genus Mycobacterium.</title>
        <authorList>
            <person name="Tortoli E."/>
            <person name="Trovato A."/>
            <person name="Cirillo D.M."/>
        </authorList>
    </citation>
    <scope>NUCLEOTIDE SEQUENCE [LARGE SCALE GENOMIC DNA]</scope>
    <source>
        <strain evidence="2 3">DSM 45255</strain>
    </source>
</reference>
<dbReference type="Proteomes" id="UP000192760">
    <property type="component" value="Unassembled WGS sequence"/>
</dbReference>
<dbReference type="Proteomes" id="UP000465812">
    <property type="component" value="Chromosome"/>
</dbReference>
<proteinExistence type="predicted"/>
<organism evidence="2 3">
    <name type="scientific">Mycobacterium mantenii</name>
    <dbReference type="NCBI Taxonomy" id="560555"/>
    <lineage>
        <taxon>Bacteria</taxon>
        <taxon>Bacillati</taxon>
        <taxon>Actinomycetota</taxon>
        <taxon>Actinomycetes</taxon>
        <taxon>Mycobacteriales</taxon>
        <taxon>Mycobacteriaceae</taxon>
        <taxon>Mycobacterium</taxon>
        <taxon>Mycobacterium avium complex (MAC)</taxon>
    </lineage>
</organism>
<sequence>MAFVAVAVGIAAIWDLILQLFRRRAPVTPFPVWYEILIGEARDKVGEAVGVLLELKEGGRVMGAVKTHGFNKDSELDWIVLEHNSLCPLKIGSPNGELKEPGKGWTYLAVSADEIRVAKIAYLATNT</sequence>